<dbReference type="EMBL" id="JACHFN010000001">
    <property type="protein sequence ID" value="MBB5232931.1"/>
    <property type="molecule type" value="Genomic_DNA"/>
</dbReference>
<dbReference type="InterPro" id="IPR013762">
    <property type="entry name" value="Integrase-like_cat_sf"/>
</dbReference>
<dbReference type="InterPro" id="IPR011010">
    <property type="entry name" value="DNA_brk_join_enz"/>
</dbReference>
<evidence type="ECO:0000259" key="5">
    <source>
        <dbReference type="PROSITE" id="PS51898"/>
    </source>
</evidence>
<dbReference type="GO" id="GO:0003677">
    <property type="term" value="F:DNA binding"/>
    <property type="evidence" value="ECO:0007669"/>
    <property type="project" value="UniProtKB-UniRule"/>
</dbReference>
<evidence type="ECO:0000313" key="8">
    <source>
        <dbReference type="Proteomes" id="UP000525389"/>
    </source>
</evidence>
<evidence type="ECO:0000313" key="7">
    <source>
        <dbReference type="EMBL" id="MBB5232931.1"/>
    </source>
</evidence>
<dbReference type="RefSeq" id="WP_184024549.1">
    <property type="nucleotide sequence ID" value="NZ_JACHFN010000001.1"/>
</dbReference>
<evidence type="ECO:0000259" key="6">
    <source>
        <dbReference type="PROSITE" id="PS51900"/>
    </source>
</evidence>
<comment type="caution">
    <text evidence="7">The sequence shown here is derived from an EMBL/GenBank/DDBJ whole genome shotgun (WGS) entry which is preliminary data.</text>
</comment>
<sequence length="323" mass="35882">MSDDLLPYSGDRLAQARAFSGLTDEALRVRAVTAARDKAFEDLWALTLAYLTTETGGGVRLSPHTLRAYRKGIEVLVDHARDQAWNLLHPARREPSLYVTGLTALGLKPATVQARVAAAVALYRALRWAGATDADPFADVKRPKDRTKGIVKNPPYRSDFVAAMLAEADPHERALLLLLTHAGLRIAEALAVEWRHVDLERRRLLVAHGKGDKARRVPLSARLRDALTALQAEAGAAASGRVLPWRAYSTAYERLQKLALKCGREHEFRGFHAGRKYAGTQLYAATRDFTRVAGFLGHEQVDTTRRYVEVPEDDLDDIVERFS</sequence>
<evidence type="ECO:0000256" key="1">
    <source>
        <dbReference type="ARBA" id="ARBA00022908"/>
    </source>
</evidence>
<proteinExistence type="predicted"/>
<name>A0A7W8GCA5_9DEIO</name>
<feature type="domain" description="Core-binding (CB)" evidence="6">
    <location>
        <begin position="38"/>
        <end position="127"/>
    </location>
</feature>
<evidence type="ECO:0000256" key="3">
    <source>
        <dbReference type="ARBA" id="ARBA00023172"/>
    </source>
</evidence>
<dbReference type="AlphaFoldDB" id="A0A7W8GCA5"/>
<keyword evidence="2 4" id="KW-0238">DNA-binding</keyword>
<dbReference type="CDD" id="cd00397">
    <property type="entry name" value="DNA_BRE_C"/>
    <property type="match status" value="1"/>
</dbReference>
<dbReference type="InterPro" id="IPR044068">
    <property type="entry name" value="CB"/>
</dbReference>
<dbReference type="InterPro" id="IPR002104">
    <property type="entry name" value="Integrase_catalytic"/>
</dbReference>
<dbReference type="PANTHER" id="PTHR30349:SF81">
    <property type="entry name" value="TYROSINE RECOMBINASE XERC"/>
    <property type="match status" value="1"/>
</dbReference>
<keyword evidence="1" id="KW-0229">DNA integration</keyword>
<organism evidence="7 8">
    <name type="scientific">Deinococcus budaensis</name>
    <dbReference type="NCBI Taxonomy" id="1665626"/>
    <lineage>
        <taxon>Bacteria</taxon>
        <taxon>Thermotogati</taxon>
        <taxon>Deinococcota</taxon>
        <taxon>Deinococci</taxon>
        <taxon>Deinococcales</taxon>
        <taxon>Deinococcaceae</taxon>
        <taxon>Deinococcus</taxon>
    </lineage>
</organism>
<accession>A0A7W8GCA5</accession>
<dbReference type="PROSITE" id="PS51900">
    <property type="entry name" value="CB"/>
    <property type="match status" value="1"/>
</dbReference>
<dbReference type="Gene3D" id="1.10.150.130">
    <property type="match status" value="1"/>
</dbReference>
<dbReference type="Proteomes" id="UP000525389">
    <property type="component" value="Unassembled WGS sequence"/>
</dbReference>
<evidence type="ECO:0000256" key="2">
    <source>
        <dbReference type="ARBA" id="ARBA00023125"/>
    </source>
</evidence>
<dbReference type="PROSITE" id="PS51898">
    <property type="entry name" value="TYR_RECOMBINASE"/>
    <property type="match status" value="1"/>
</dbReference>
<gene>
    <name evidence="7" type="ORF">HNQ09_000348</name>
</gene>
<dbReference type="SUPFAM" id="SSF56349">
    <property type="entry name" value="DNA breaking-rejoining enzymes"/>
    <property type="match status" value="1"/>
</dbReference>
<dbReference type="Pfam" id="PF02899">
    <property type="entry name" value="Phage_int_SAM_1"/>
    <property type="match status" value="1"/>
</dbReference>
<dbReference type="InterPro" id="IPR050090">
    <property type="entry name" value="Tyrosine_recombinase_XerCD"/>
</dbReference>
<dbReference type="Gene3D" id="1.10.443.10">
    <property type="entry name" value="Intergrase catalytic core"/>
    <property type="match status" value="1"/>
</dbReference>
<protein>
    <submittedName>
        <fullName evidence="7">Integrase/recombinase XerC</fullName>
    </submittedName>
</protein>
<keyword evidence="8" id="KW-1185">Reference proteome</keyword>
<dbReference type="GO" id="GO:0015074">
    <property type="term" value="P:DNA integration"/>
    <property type="evidence" value="ECO:0007669"/>
    <property type="project" value="UniProtKB-KW"/>
</dbReference>
<dbReference type="InterPro" id="IPR010998">
    <property type="entry name" value="Integrase_recombinase_N"/>
</dbReference>
<evidence type="ECO:0000256" key="4">
    <source>
        <dbReference type="PROSITE-ProRule" id="PRU01248"/>
    </source>
</evidence>
<reference evidence="7 8" key="1">
    <citation type="submission" date="2020-08" db="EMBL/GenBank/DDBJ databases">
        <title>Genomic Encyclopedia of Type Strains, Phase IV (KMG-IV): sequencing the most valuable type-strain genomes for metagenomic binning, comparative biology and taxonomic classification.</title>
        <authorList>
            <person name="Goeker M."/>
        </authorList>
    </citation>
    <scope>NUCLEOTIDE SEQUENCE [LARGE SCALE GENOMIC DNA]</scope>
    <source>
        <strain evidence="7 8">DSM 101791</strain>
    </source>
</reference>
<dbReference type="GO" id="GO:0006310">
    <property type="term" value="P:DNA recombination"/>
    <property type="evidence" value="ECO:0007669"/>
    <property type="project" value="UniProtKB-KW"/>
</dbReference>
<dbReference type="Pfam" id="PF00589">
    <property type="entry name" value="Phage_integrase"/>
    <property type="match status" value="1"/>
</dbReference>
<dbReference type="PANTHER" id="PTHR30349">
    <property type="entry name" value="PHAGE INTEGRASE-RELATED"/>
    <property type="match status" value="1"/>
</dbReference>
<feature type="domain" description="Tyr recombinase" evidence="5">
    <location>
        <begin position="151"/>
        <end position="320"/>
    </location>
</feature>
<dbReference type="InterPro" id="IPR004107">
    <property type="entry name" value="Integrase_SAM-like_N"/>
</dbReference>
<keyword evidence="3" id="KW-0233">DNA recombination</keyword>